<dbReference type="EMBL" id="OGVC01000034">
    <property type="protein sequence ID" value="SPC39359.1"/>
    <property type="molecule type" value="Genomic_DNA"/>
</dbReference>
<protein>
    <submittedName>
        <fullName evidence="1">Uncharacterized protein</fullName>
    </submittedName>
</protein>
<dbReference type="Proteomes" id="UP000238739">
    <property type="component" value="Unassembled WGS sequence"/>
</dbReference>
<evidence type="ECO:0000313" key="1">
    <source>
        <dbReference type="EMBL" id="SPC39359.1"/>
    </source>
</evidence>
<accession>A0A2N9DXE9</accession>
<organism evidence="1 2">
    <name type="scientific">Latilactobacillus fuchuensis</name>
    <dbReference type="NCBI Taxonomy" id="164393"/>
    <lineage>
        <taxon>Bacteria</taxon>
        <taxon>Bacillati</taxon>
        <taxon>Bacillota</taxon>
        <taxon>Bacilli</taxon>
        <taxon>Lactobacillales</taxon>
        <taxon>Lactobacillaceae</taxon>
        <taxon>Latilactobacillus</taxon>
    </lineage>
</organism>
<name>A0A2N9DXE9_9LACO</name>
<dbReference type="AlphaFoldDB" id="A0A2N9DXE9"/>
<sequence>MQKMVNKLGYKKTKWGMIALVTILTIIFAASLTLAIIAYHNYNVYTTITM</sequence>
<proteinExistence type="predicted"/>
<evidence type="ECO:0000313" key="2">
    <source>
        <dbReference type="Proteomes" id="UP000238739"/>
    </source>
</evidence>
<comment type="caution">
    <text evidence="1">The sequence shown here is derived from an EMBL/GenBank/DDBJ whole genome shotgun (WGS) entry which is preliminary data.</text>
</comment>
<gene>
    <name evidence="1" type="ORF">LFUMFP_40043</name>
</gene>
<reference evidence="1" key="1">
    <citation type="submission" date="2018-01" db="EMBL/GenBank/DDBJ databases">
        <authorList>
            <person name="Chaillou S."/>
        </authorList>
    </citation>
    <scope>NUCLEOTIDE SEQUENCE [LARGE SCALE GENOMIC DNA]</scope>
    <source>
        <strain evidence="1">MFPC41A2801</strain>
    </source>
</reference>
<dbReference type="RefSeq" id="WP_158697711.1">
    <property type="nucleotide sequence ID" value="NZ_LT984417.1"/>
</dbReference>
<keyword evidence="2" id="KW-1185">Reference proteome</keyword>